<name>A0ABP5JLK5_9ACTN</name>
<evidence type="ECO:0000313" key="4">
    <source>
        <dbReference type="Proteomes" id="UP001500897"/>
    </source>
</evidence>
<feature type="compositionally biased region" description="Basic and acidic residues" evidence="1">
    <location>
        <begin position="523"/>
        <end position="542"/>
    </location>
</feature>
<comment type="caution">
    <text evidence="3">The sequence shown here is derived from an EMBL/GenBank/DDBJ whole genome shotgun (WGS) entry which is preliminary data.</text>
</comment>
<feature type="compositionally biased region" description="Basic and acidic residues" evidence="1">
    <location>
        <begin position="674"/>
        <end position="686"/>
    </location>
</feature>
<feature type="compositionally biased region" description="Basic and acidic residues" evidence="1">
    <location>
        <begin position="311"/>
        <end position="324"/>
    </location>
</feature>
<feature type="region of interest" description="Disordered" evidence="1">
    <location>
        <begin position="513"/>
        <end position="542"/>
    </location>
</feature>
<feature type="domain" description="Tox-PL" evidence="2">
    <location>
        <begin position="499"/>
        <end position="609"/>
    </location>
</feature>
<feature type="compositionally biased region" description="Low complexity" evidence="1">
    <location>
        <begin position="159"/>
        <end position="179"/>
    </location>
</feature>
<evidence type="ECO:0000259" key="2">
    <source>
        <dbReference type="Pfam" id="PF15644"/>
    </source>
</evidence>
<protein>
    <recommendedName>
        <fullName evidence="2">Tox-PL domain-containing protein</fullName>
    </recommendedName>
</protein>
<evidence type="ECO:0000313" key="3">
    <source>
        <dbReference type="EMBL" id="GAA2118913.1"/>
    </source>
</evidence>
<dbReference type="Pfam" id="PF15644">
    <property type="entry name" value="Gln_amidase"/>
    <property type="match status" value="1"/>
</dbReference>
<dbReference type="Proteomes" id="UP001500897">
    <property type="component" value="Unassembled WGS sequence"/>
</dbReference>
<organism evidence="3 4">
    <name type="scientific">Kitasatospora saccharophila</name>
    <dbReference type="NCBI Taxonomy" id="407973"/>
    <lineage>
        <taxon>Bacteria</taxon>
        <taxon>Bacillati</taxon>
        <taxon>Actinomycetota</taxon>
        <taxon>Actinomycetes</taxon>
        <taxon>Kitasatosporales</taxon>
        <taxon>Streptomycetaceae</taxon>
        <taxon>Kitasatospora</taxon>
    </lineage>
</organism>
<dbReference type="InterPro" id="IPR028908">
    <property type="entry name" value="Tox-PL_dom"/>
</dbReference>
<dbReference type="EMBL" id="BAAANS010000065">
    <property type="protein sequence ID" value="GAA2118913.1"/>
    <property type="molecule type" value="Genomic_DNA"/>
</dbReference>
<proteinExistence type="predicted"/>
<keyword evidence="4" id="KW-1185">Reference proteome</keyword>
<feature type="compositionally biased region" description="Basic and acidic residues" evidence="1">
    <location>
        <begin position="386"/>
        <end position="435"/>
    </location>
</feature>
<dbReference type="CDD" id="cd20739">
    <property type="entry name" value="PoNe_DUF637"/>
    <property type="match status" value="1"/>
</dbReference>
<feature type="compositionally biased region" description="Basic and acidic residues" evidence="1">
    <location>
        <begin position="140"/>
        <end position="149"/>
    </location>
</feature>
<feature type="compositionally biased region" description="Basic and acidic residues" evidence="1">
    <location>
        <begin position="336"/>
        <end position="372"/>
    </location>
</feature>
<feature type="region of interest" description="Disordered" evidence="1">
    <location>
        <begin position="630"/>
        <end position="694"/>
    </location>
</feature>
<reference evidence="4" key="1">
    <citation type="journal article" date="2019" name="Int. J. Syst. Evol. Microbiol.">
        <title>The Global Catalogue of Microorganisms (GCM) 10K type strain sequencing project: providing services to taxonomists for standard genome sequencing and annotation.</title>
        <authorList>
            <consortium name="The Broad Institute Genomics Platform"/>
            <consortium name="The Broad Institute Genome Sequencing Center for Infectious Disease"/>
            <person name="Wu L."/>
            <person name="Ma J."/>
        </authorList>
    </citation>
    <scope>NUCLEOTIDE SEQUENCE [LARGE SCALE GENOMIC DNA]</scope>
    <source>
        <strain evidence="4">JCM 14559</strain>
    </source>
</reference>
<dbReference type="InterPro" id="IPR049762">
    <property type="entry name" value="PoNe_dom"/>
</dbReference>
<sequence>MPGSRSDVNSPSGEGSREGQAGEEGRPAVAGSRHGEGRSEGHGGVPGSRSDVNSPSGEGSREGQAGEEGRPAVAGSRHGEGRSEGHGGAPGPRSDANSAFGEGSRESQAGVPVGAGQHGRPAAEPSAQRHDTPHAQPGDGRNDGRRAEDGTQQATVRTAGAAAVAEAPPAHGPGPVAGESAAPSSAPYAGQAGQAAPAAGAVPPGAGGVPSATGTPGTPSAGAPRADRPATTVPTAAPGQRQRPDQSRPDRPVSLGQQPTGGRPDPRTAPWRTPQPSDSPTPRPDARPTPAADPRAARPDRPADGQSRPAADPRRSVPEQRPSSERPTAGAPAADHPSKERPDARPDRTERPAGADPRRPVPEQRPSSERPTADAPSAEPPSGEHPSVDRPAADRPSAEHPSGDHPPAEHPSQDHPSAEHPTAEHPTAEHPDVDPTRPVTADRPYGEPGGLIEPGERERQRVEDAVPRDAEGRPLRHPDPEGDWPGAVNGDPNEPGRRNNCVDVALATVDTYSGYPTPAAARTPDHDADGNPSDRGERGGRDRMENALGARFSDLGDGPAAYRRLEDTLRREGHGSQAVIITRDADGRAHAWNAVNHRGKITYIDAQTGRRSDRPLHDGENGVFAVPLGADRRPAAPVPHADPNHDPSLDRRAPEEIAGGGDNGQNGPPGPPGRVERPDFMGDPPDHYGPPGSLTKAQIEQIQVYRANEEPGYRELYYDKNGHRKLLETVDESGYTPPQLAQFEDDGPWLPAKDGPEAPKPHYLDPKPVHLDADGVEDAQSLKDLDELAEKRSAAVAQMVKDRQWKKESGLPEADAAYSASQYAMQEASENFGEGAAALHYMALQDSGFEPQTLGGPDNGADQFDQVWRHPDGRFVVVEAKGSPDAPLGTRLMPGAGRQRVSQGSREYFLQIVELMKKRGERTLAKELAVALGAGKVEYVLVMGGRNDGSYNGLDYRRFDTSRGTLP</sequence>
<feature type="compositionally biased region" description="Basic and acidic residues" evidence="1">
    <location>
        <begin position="242"/>
        <end position="251"/>
    </location>
</feature>
<feature type="compositionally biased region" description="Basic and acidic residues" evidence="1">
    <location>
        <begin position="454"/>
        <end position="480"/>
    </location>
</feature>
<gene>
    <name evidence="3" type="ORF">GCM10009759_66570</name>
</gene>
<evidence type="ECO:0000256" key="1">
    <source>
        <dbReference type="SAM" id="MobiDB-lite"/>
    </source>
</evidence>
<accession>A0ABP5JLK5</accession>
<feature type="region of interest" description="Disordered" evidence="1">
    <location>
        <begin position="1"/>
        <end position="500"/>
    </location>
</feature>
<feature type="compositionally biased region" description="Low complexity" evidence="1">
    <location>
        <begin position="186"/>
        <end position="224"/>
    </location>
</feature>
<feature type="compositionally biased region" description="Polar residues" evidence="1">
    <location>
        <begin position="1"/>
        <end position="13"/>
    </location>
</feature>
<feature type="compositionally biased region" description="Basic and acidic residues" evidence="1">
    <location>
        <begin position="642"/>
        <end position="655"/>
    </location>
</feature>